<dbReference type="AlphaFoldDB" id="W8KUU3"/>
<keyword evidence="2" id="KW-1185">Reference proteome</keyword>
<proteinExistence type="predicted"/>
<accession>W8KUU3</accession>
<organism evidence="1 2">
    <name type="scientific">Ectothiorhodospira haloalkaliphila</name>
    <dbReference type="NCBI Taxonomy" id="421628"/>
    <lineage>
        <taxon>Bacteria</taxon>
        <taxon>Pseudomonadati</taxon>
        <taxon>Pseudomonadota</taxon>
        <taxon>Gammaproteobacteria</taxon>
        <taxon>Chromatiales</taxon>
        <taxon>Ectothiorhodospiraceae</taxon>
        <taxon>Ectothiorhodospira</taxon>
    </lineage>
</organism>
<reference evidence="1 2" key="1">
    <citation type="journal article" date="2014" name="J Genomics">
        <title>Draft Genome Sequence of the Extremely Halophilic Phototrophic Purple Sulfur Bacterium Halorhodospira halochloris.</title>
        <authorList>
            <person name="Singh K.S."/>
            <person name="Kirksey J."/>
            <person name="Hoff W.D."/>
            <person name="Deole R."/>
        </authorList>
    </citation>
    <scope>NUCLEOTIDE SEQUENCE [LARGE SCALE GENOMIC DNA]</scope>
    <source>
        <strain evidence="1 2">A</strain>
    </source>
</reference>
<name>W8KUU3_9GAMM</name>
<reference evidence="2" key="2">
    <citation type="submission" date="2014-02" db="EMBL/GenBank/DDBJ databases">
        <title>Draft Genome Sequence of extremely halophilic bacteria Halorhodospira halochloris.</title>
        <authorList>
            <person name="Singh K.S."/>
        </authorList>
    </citation>
    <scope>NUCLEOTIDE SEQUENCE [LARGE SCALE GENOMIC DNA]</scope>
    <source>
        <strain evidence="2">A</strain>
    </source>
</reference>
<sequence length="199" mass="21681">MYRMTLGTGRDSVPEEDVFWGQDGDFNAFCIQTWQVLASSQNLRNDYSLWSLKGYLGSSIHGSDEQWAEATFSEISALFARSNLVDEDAGSIALGATAETDAAFQLALWAIVNEWEVSDADKLSFSGFGDAVHNDVELWVGETRNANQVAASLDFYVLSSATSQNLLVWKTATATEVPLPATLWLMLAGILGVGLARRS</sequence>
<evidence type="ECO:0000313" key="1">
    <source>
        <dbReference type="EMBL" id="AHK80772.1"/>
    </source>
</evidence>
<dbReference type="EMBL" id="CP007268">
    <property type="protein sequence ID" value="AHK80772.1"/>
    <property type="molecule type" value="Genomic_DNA"/>
</dbReference>
<evidence type="ECO:0008006" key="3">
    <source>
        <dbReference type="Google" id="ProtNLM"/>
    </source>
</evidence>
<gene>
    <name evidence="1" type="ORF">M911_13900</name>
</gene>
<protein>
    <recommendedName>
        <fullName evidence="3">PEP-CTERM protein-sorting domain-containing protein</fullName>
    </recommendedName>
</protein>
<dbReference type="Proteomes" id="UP000019442">
    <property type="component" value="Chromosome"/>
</dbReference>
<dbReference type="HOGENOM" id="CLU_1370528_0_0_6"/>
<dbReference type="KEGG" id="hhc:M911_13900"/>
<evidence type="ECO:0000313" key="2">
    <source>
        <dbReference type="Proteomes" id="UP000019442"/>
    </source>
</evidence>